<dbReference type="PANTHER" id="PTHR45947">
    <property type="entry name" value="SULFOQUINOVOSYL TRANSFERASE SQD2"/>
    <property type="match status" value="1"/>
</dbReference>
<dbReference type="InterPro" id="IPR050194">
    <property type="entry name" value="Glycosyltransferase_grp1"/>
</dbReference>
<dbReference type="AlphaFoldDB" id="X0SKL7"/>
<dbReference type="SUPFAM" id="SSF53756">
    <property type="entry name" value="UDP-Glycosyltransferase/glycogen phosphorylase"/>
    <property type="match status" value="1"/>
</dbReference>
<dbReference type="EMBL" id="BARS01004653">
    <property type="protein sequence ID" value="GAF81554.1"/>
    <property type="molecule type" value="Genomic_DNA"/>
</dbReference>
<sequence>FKIDENKYPGHLEHFGMTTAEAMSHGSIPIVLNKGGYKEIVENNKSGFLFNSEQEAIEKLKLVIQNKSLRKKMSREAIKRAKKFSLQRMQNQIDEIMENF</sequence>
<gene>
    <name evidence="2" type="ORF">S01H1_09106</name>
</gene>
<proteinExistence type="predicted"/>
<protein>
    <recommendedName>
        <fullName evidence="1">Glycosyl transferase family 1 domain-containing protein</fullName>
    </recommendedName>
</protein>
<dbReference type="Pfam" id="PF00534">
    <property type="entry name" value="Glycos_transf_1"/>
    <property type="match status" value="1"/>
</dbReference>
<dbReference type="PANTHER" id="PTHR45947:SF3">
    <property type="entry name" value="SULFOQUINOVOSYL TRANSFERASE SQD2"/>
    <property type="match status" value="1"/>
</dbReference>
<organism evidence="2">
    <name type="scientific">marine sediment metagenome</name>
    <dbReference type="NCBI Taxonomy" id="412755"/>
    <lineage>
        <taxon>unclassified sequences</taxon>
        <taxon>metagenomes</taxon>
        <taxon>ecological metagenomes</taxon>
    </lineage>
</organism>
<dbReference type="GO" id="GO:0016757">
    <property type="term" value="F:glycosyltransferase activity"/>
    <property type="evidence" value="ECO:0007669"/>
    <property type="project" value="InterPro"/>
</dbReference>
<dbReference type="Gene3D" id="3.40.50.2000">
    <property type="entry name" value="Glycogen Phosphorylase B"/>
    <property type="match status" value="1"/>
</dbReference>
<comment type="caution">
    <text evidence="2">The sequence shown here is derived from an EMBL/GenBank/DDBJ whole genome shotgun (WGS) entry which is preliminary data.</text>
</comment>
<dbReference type="InterPro" id="IPR001296">
    <property type="entry name" value="Glyco_trans_1"/>
</dbReference>
<feature type="non-terminal residue" evidence="2">
    <location>
        <position position="1"/>
    </location>
</feature>
<feature type="domain" description="Glycosyl transferase family 1" evidence="1">
    <location>
        <begin position="9"/>
        <end position="80"/>
    </location>
</feature>
<accession>X0SKL7</accession>
<reference evidence="2" key="1">
    <citation type="journal article" date="2014" name="Front. Microbiol.">
        <title>High frequency of phylogenetically diverse reductive dehalogenase-homologous genes in deep subseafloor sedimentary metagenomes.</title>
        <authorList>
            <person name="Kawai M."/>
            <person name="Futagami T."/>
            <person name="Toyoda A."/>
            <person name="Takaki Y."/>
            <person name="Nishi S."/>
            <person name="Hori S."/>
            <person name="Arai W."/>
            <person name="Tsubouchi T."/>
            <person name="Morono Y."/>
            <person name="Uchiyama I."/>
            <person name="Ito T."/>
            <person name="Fujiyama A."/>
            <person name="Inagaki F."/>
            <person name="Takami H."/>
        </authorList>
    </citation>
    <scope>NUCLEOTIDE SEQUENCE</scope>
    <source>
        <strain evidence="2">Expedition CK06-06</strain>
    </source>
</reference>
<name>X0SKL7_9ZZZZ</name>
<evidence type="ECO:0000259" key="1">
    <source>
        <dbReference type="Pfam" id="PF00534"/>
    </source>
</evidence>
<evidence type="ECO:0000313" key="2">
    <source>
        <dbReference type="EMBL" id="GAF81554.1"/>
    </source>
</evidence>